<dbReference type="OrthoDB" id="2441332at2759"/>
<sequence>MVSALWPMLGGECCSSLDLLSSIPNNFSILRPYGLCPLADAWKRASLQGGLPGPLFQMDFRQYISSFASDTDCKNWNVLNCLQYLKNSTKFKFTLDSKQDILDAFVNVFKKINSLRCNEKSSELKRKYNSKEDEPSKISRKSKPYKIRSFKDKSSISKTSAQDEIESERPGEIDWELKEDSITWVIGEDISKICMKYRDNLMQKCISKEILKENPQGFYEYFDNELWKCAFSEIRTQYPYINISENVFDLCGNLVKAGGEFEEIIHKILSNLVDCYQNSFIIDNEIEDTHIQNYVSSVIRPFFLEGKKTTIDWANKTSESSAQMMKKFDPSLVVQNPTSQSEQRTLKNSLN</sequence>
<evidence type="ECO:0000313" key="2">
    <source>
        <dbReference type="Proteomes" id="UP000439903"/>
    </source>
</evidence>
<accession>A0A8H4EQA9</accession>
<evidence type="ECO:0000313" key="1">
    <source>
        <dbReference type="EMBL" id="KAF0533857.1"/>
    </source>
</evidence>
<name>A0A8H4EQA9_GIGMA</name>
<dbReference type="EMBL" id="WTPW01000218">
    <property type="protein sequence ID" value="KAF0533857.1"/>
    <property type="molecule type" value="Genomic_DNA"/>
</dbReference>
<keyword evidence="2" id="KW-1185">Reference proteome</keyword>
<gene>
    <name evidence="1" type="ORF">F8M41_010422</name>
</gene>
<dbReference type="AlphaFoldDB" id="A0A8H4EQA9"/>
<comment type="caution">
    <text evidence="1">The sequence shown here is derived from an EMBL/GenBank/DDBJ whole genome shotgun (WGS) entry which is preliminary data.</text>
</comment>
<dbReference type="Proteomes" id="UP000439903">
    <property type="component" value="Unassembled WGS sequence"/>
</dbReference>
<reference evidence="1 2" key="1">
    <citation type="journal article" date="2019" name="Environ. Microbiol.">
        <title>At the nexus of three kingdoms: the genome of the mycorrhizal fungus Gigaspora margarita provides insights into plant, endobacterial and fungal interactions.</title>
        <authorList>
            <person name="Venice F."/>
            <person name="Ghignone S."/>
            <person name="Salvioli di Fossalunga A."/>
            <person name="Amselem J."/>
            <person name="Novero M."/>
            <person name="Xianan X."/>
            <person name="Sedzielewska Toro K."/>
            <person name="Morin E."/>
            <person name="Lipzen A."/>
            <person name="Grigoriev I.V."/>
            <person name="Henrissat B."/>
            <person name="Martin F.M."/>
            <person name="Bonfante P."/>
        </authorList>
    </citation>
    <scope>NUCLEOTIDE SEQUENCE [LARGE SCALE GENOMIC DNA]</scope>
    <source>
        <strain evidence="1 2">BEG34</strain>
    </source>
</reference>
<proteinExistence type="predicted"/>
<organism evidence="1 2">
    <name type="scientific">Gigaspora margarita</name>
    <dbReference type="NCBI Taxonomy" id="4874"/>
    <lineage>
        <taxon>Eukaryota</taxon>
        <taxon>Fungi</taxon>
        <taxon>Fungi incertae sedis</taxon>
        <taxon>Mucoromycota</taxon>
        <taxon>Glomeromycotina</taxon>
        <taxon>Glomeromycetes</taxon>
        <taxon>Diversisporales</taxon>
        <taxon>Gigasporaceae</taxon>
        <taxon>Gigaspora</taxon>
    </lineage>
</organism>
<protein>
    <submittedName>
        <fullName evidence="1">Uncharacterized protein</fullName>
    </submittedName>
</protein>